<accession>A0A164QUT8</accession>
<sequence length="95" mass="10819">MACTWMAALLMRMSSGNGPDETMKLFLDRISRTMGSEWDPGARGTMIVRLLCQNSGIDHILGRKQERYRVQSGSRRAKPRYSMDRSTNQIIGDHD</sequence>
<feature type="compositionally biased region" description="Polar residues" evidence="1">
    <location>
        <begin position="84"/>
        <end position="95"/>
    </location>
</feature>
<dbReference type="AlphaFoldDB" id="A0A164QUT8"/>
<protein>
    <submittedName>
        <fullName evidence="2">Uncharacterized protein</fullName>
    </submittedName>
</protein>
<dbReference type="Proteomes" id="UP000076722">
    <property type="component" value="Unassembled WGS sequence"/>
</dbReference>
<gene>
    <name evidence="2" type="ORF">SISNIDRAFT_215826</name>
</gene>
<evidence type="ECO:0000313" key="3">
    <source>
        <dbReference type="Proteomes" id="UP000076722"/>
    </source>
</evidence>
<keyword evidence="3" id="KW-1185">Reference proteome</keyword>
<evidence type="ECO:0000313" key="2">
    <source>
        <dbReference type="EMBL" id="KZS89986.1"/>
    </source>
</evidence>
<feature type="region of interest" description="Disordered" evidence="1">
    <location>
        <begin position="68"/>
        <end position="95"/>
    </location>
</feature>
<dbReference type="EMBL" id="KV419424">
    <property type="protein sequence ID" value="KZS89986.1"/>
    <property type="molecule type" value="Genomic_DNA"/>
</dbReference>
<proteinExistence type="predicted"/>
<reference evidence="2 3" key="1">
    <citation type="journal article" date="2016" name="Mol. Biol. Evol.">
        <title>Comparative Genomics of Early-Diverging Mushroom-Forming Fungi Provides Insights into the Origins of Lignocellulose Decay Capabilities.</title>
        <authorList>
            <person name="Nagy L.G."/>
            <person name="Riley R."/>
            <person name="Tritt A."/>
            <person name="Adam C."/>
            <person name="Daum C."/>
            <person name="Floudas D."/>
            <person name="Sun H."/>
            <person name="Yadav J.S."/>
            <person name="Pangilinan J."/>
            <person name="Larsson K.H."/>
            <person name="Matsuura K."/>
            <person name="Barry K."/>
            <person name="Labutti K."/>
            <person name="Kuo R."/>
            <person name="Ohm R.A."/>
            <person name="Bhattacharya S.S."/>
            <person name="Shirouzu T."/>
            <person name="Yoshinaga Y."/>
            <person name="Martin F.M."/>
            <person name="Grigoriev I.V."/>
            <person name="Hibbett D.S."/>
        </authorList>
    </citation>
    <scope>NUCLEOTIDE SEQUENCE [LARGE SCALE GENOMIC DNA]</scope>
    <source>
        <strain evidence="2 3">HHB9708</strain>
    </source>
</reference>
<organism evidence="2 3">
    <name type="scientific">Sistotremastrum niveocremeum HHB9708</name>
    <dbReference type="NCBI Taxonomy" id="1314777"/>
    <lineage>
        <taxon>Eukaryota</taxon>
        <taxon>Fungi</taxon>
        <taxon>Dikarya</taxon>
        <taxon>Basidiomycota</taxon>
        <taxon>Agaricomycotina</taxon>
        <taxon>Agaricomycetes</taxon>
        <taxon>Sistotremastrales</taxon>
        <taxon>Sistotremastraceae</taxon>
        <taxon>Sertulicium</taxon>
        <taxon>Sertulicium niveocremeum</taxon>
    </lineage>
</organism>
<evidence type="ECO:0000256" key="1">
    <source>
        <dbReference type="SAM" id="MobiDB-lite"/>
    </source>
</evidence>
<name>A0A164QUT8_9AGAM</name>